<accession>A0AAX6HD07</accession>
<evidence type="ECO:0000313" key="2">
    <source>
        <dbReference type="EMBL" id="KAJ6838474.1"/>
    </source>
</evidence>
<sequence length="96" mass="10929">MCLRGPDLLARSASHATNRTSRHPLEPWPAPLLRSSLPPRPPNRPHYHVRHHSQYTNSVSRCSCPPSARLCQPCLDPYCPCPYLHHAFHLVLYISS</sequence>
<reference evidence="2" key="2">
    <citation type="submission" date="2023-04" db="EMBL/GenBank/DDBJ databases">
        <authorList>
            <person name="Bruccoleri R.E."/>
            <person name="Oakeley E.J."/>
            <person name="Faust A.-M."/>
            <person name="Dessus-Babus S."/>
            <person name="Altorfer M."/>
            <person name="Burckhardt D."/>
            <person name="Oertli M."/>
            <person name="Naumann U."/>
            <person name="Petersen F."/>
            <person name="Wong J."/>
        </authorList>
    </citation>
    <scope>NUCLEOTIDE SEQUENCE</scope>
    <source>
        <strain evidence="2">GSM-AAB239-AS_SAM_17_03QT</strain>
        <tissue evidence="2">Leaf</tissue>
    </source>
</reference>
<dbReference type="EMBL" id="JANAVB010010791">
    <property type="protein sequence ID" value="KAJ6838474.1"/>
    <property type="molecule type" value="Genomic_DNA"/>
</dbReference>
<evidence type="ECO:0000256" key="1">
    <source>
        <dbReference type="SAM" id="MobiDB-lite"/>
    </source>
</evidence>
<feature type="region of interest" description="Disordered" evidence="1">
    <location>
        <begin position="13"/>
        <end position="49"/>
    </location>
</feature>
<protein>
    <submittedName>
        <fullName evidence="2">Uncharacterized protein</fullName>
    </submittedName>
</protein>
<organism evidence="2 3">
    <name type="scientific">Iris pallida</name>
    <name type="common">Sweet iris</name>
    <dbReference type="NCBI Taxonomy" id="29817"/>
    <lineage>
        <taxon>Eukaryota</taxon>
        <taxon>Viridiplantae</taxon>
        <taxon>Streptophyta</taxon>
        <taxon>Embryophyta</taxon>
        <taxon>Tracheophyta</taxon>
        <taxon>Spermatophyta</taxon>
        <taxon>Magnoliopsida</taxon>
        <taxon>Liliopsida</taxon>
        <taxon>Asparagales</taxon>
        <taxon>Iridaceae</taxon>
        <taxon>Iridoideae</taxon>
        <taxon>Irideae</taxon>
        <taxon>Iris</taxon>
    </lineage>
</organism>
<dbReference type="Proteomes" id="UP001140949">
    <property type="component" value="Unassembled WGS sequence"/>
</dbReference>
<dbReference type="AlphaFoldDB" id="A0AAX6HD07"/>
<name>A0AAX6HD07_IRIPA</name>
<keyword evidence="3" id="KW-1185">Reference proteome</keyword>
<evidence type="ECO:0000313" key="3">
    <source>
        <dbReference type="Proteomes" id="UP001140949"/>
    </source>
</evidence>
<proteinExistence type="predicted"/>
<gene>
    <name evidence="2" type="ORF">M6B38_320965</name>
</gene>
<comment type="caution">
    <text evidence="2">The sequence shown here is derived from an EMBL/GenBank/DDBJ whole genome shotgun (WGS) entry which is preliminary data.</text>
</comment>
<reference evidence="2" key="1">
    <citation type="journal article" date="2023" name="GigaByte">
        <title>Genome assembly of the bearded iris, Iris pallida Lam.</title>
        <authorList>
            <person name="Bruccoleri R.E."/>
            <person name="Oakeley E.J."/>
            <person name="Faust A.M.E."/>
            <person name="Altorfer M."/>
            <person name="Dessus-Babus S."/>
            <person name="Burckhardt D."/>
            <person name="Oertli M."/>
            <person name="Naumann U."/>
            <person name="Petersen F."/>
            <person name="Wong J."/>
        </authorList>
    </citation>
    <scope>NUCLEOTIDE SEQUENCE</scope>
    <source>
        <strain evidence="2">GSM-AAB239-AS_SAM_17_03QT</strain>
    </source>
</reference>